<evidence type="ECO:0000256" key="13">
    <source>
        <dbReference type="ARBA" id="ARBA00022777"/>
    </source>
</evidence>
<dbReference type="PROSITE" id="PS50110">
    <property type="entry name" value="RESPONSE_REGULATORY"/>
    <property type="match status" value="2"/>
</dbReference>
<evidence type="ECO:0000256" key="2">
    <source>
        <dbReference type="ARBA" id="ARBA00001935"/>
    </source>
</evidence>
<evidence type="ECO:0000256" key="10">
    <source>
        <dbReference type="ARBA" id="ARBA00022692"/>
    </source>
</evidence>
<evidence type="ECO:0000259" key="27">
    <source>
        <dbReference type="PROSITE" id="PS50112"/>
    </source>
</evidence>
<dbReference type="InterPro" id="IPR058544">
    <property type="entry name" value="ETR1_N"/>
</dbReference>
<dbReference type="NCBIfam" id="TIGR00229">
    <property type="entry name" value="sensory_box"/>
    <property type="match status" value="4"/>
</dbReference>
<dbReference type="InterPro" id="IPR008207">
    <property type="entry name" value="Sig_transdc_His_kin_Hpt_dom"/>
</dbReference>
<feature type="domain" description="PAS" evidence="27">
    <location>
        <begin position="203"/>
        <end position="251"/>
    </location>
</feature>
<evidence type="ECO:0000259" key="25">
    <source>
        <dbReference type="PROSITE" id="PS50109"/>
    </source>
</evidence>
<evidence type="ECO:0000256" key="15">
    <source>
        <dbReference type="ARBA" id="ARBA00022840"/>
    </source>
</evidence>
<dbReference type="InterPro" id="IPR001610">
    <property type="entry name" value="PAC"/>
</dbReference>
<feature type="domain" description="PAS" evidence="27">
    <location>
        <begin position="478"/>
        <end position="549"/>
    </location>
</feature>
<evidence type="ECO:0000313" key="30">
    <source>
        <dbReference type="EMBL" id="MBO0348993.1"/>
    </source>
</evidence>
<feature type="compositionally biased region" description="Polar residues" evidence="23">
    <location>
        <begin position="133"/>
        <end position="144"/>
    </location>
</feature>
<dbReference type="SUPFAM" id="SSF52172">
    <property type="entry name" value="CheY-like"/>
    <property type="match status" value="2"/>
</dbReference>
<dbReference type="RefSeq" id="WP_207087528.1">
    <property type="nucleotide sequence ID" value="NZ_JAFLQW010000216.1"/>
</dbReference>
<dbReference type="SUPFAM" id="SSF55785">
    <property type="entry name" value="PYP-like sensor domain (PAS domain)"/>
    <property type="match status" value="4"/>
</dbReference>
<dbReference type="Gene3D" id="3.40.50.2300">
    <property type="match status" value="2"/>
</dbReference>
<dbReference type="PROSITE" id="PS50113">
    <property type="entry name" value="PAC"/>
    <property type="match status" value="3"/>
</dbReference>
<evidence type="ECO:0000256" key="4">
    <source>
        <dbReference type="ARBA" id="ARBA00004651"/>
    </source>
</evidence>
<dbReference type="SUPFAM" id="SSF47226">
    <property type="entry name" value="Histidine-containing phosphotransfer domain, HPT domain"/>
    <property type="match status" value="1"/>
</dbReference>
<feature type="modified residue" description="4-aspartylphosphate" evidence="22">
    <location>
        <position position="1429"/>
    </location>
</feature>
<keyword evidence="18" id="KW-0902">Two-component regulatory system</keyword>
<evidence type="ECO:0000256" key="12">
    <source>
        <dbReference type="ARBA" id="ARBA00022745"/>
    </source>
</evidence>
<dbReference type="InterPro" id="IPR036890">
    <property type="entry name" value="HATPase_C_sf"/>
</dbReference>
<accession>A0ABS3FPF1</accession>
<sequence>MQNQILGLFTNSPIASLPRESPTSFIPHEHSYSWKPELIALHASSDAIIALSSLAIPITLLYLIRQRKNLPLTWILVLIGTFIISCGTTHLIEIWTLWHPDNWLSGGIKAIAASLSLATAILLIPLTAKTLASPSPEQSKQTNQQPPPEIGQPKQIETTWPENKLELENPIAQPTQQTQTANKKIPKEINQPKQTIKTLAGYRTSHLQTLIQQAPAILYATDRQGNITLLEGKSLPSLGLKPETAIGTSIFQWYADHPKILNQIHQVLHGKEQNWTSNWNQFIYQHKLAPIWDKSNNITGIIGVATDQTEQVRSQQILHQNEKLHSTHTVPLPTETTQIDTVIVVAQDITDRKNAEQERDRFFTLSLDMLCIAGFDGYFKLLNPTWGKILGYTDTELFSQPFIELVHPDDRAATLTQTEKLSNLNVLATGFENRYRCKDGSYRWVRWNVTPLREQKLLYCVAHDITDRKQAEKAQDENAAQLRTIFESAAIGIVLGTLDKGQILKSNPAFEKMLGYTQAELSTLNFSDFTHIEDLQKELPLFQALLEGERPSYEIQKRYIRKDGSKIWVDLTVSIIQNAKGNNKIALGMVQDITERFQAAEALRQSQEKYRSVVDNIKEVIFQTDATGSFTFLNPAWTEITGFEIDQTLGTPWLNYIQENDIPLFSQYLETLIAGEQQNPQTEMRYRTQTGDHRWIEVFARRNQNQAHEITGISGTLNDITDRKQAESEKTQLIATLQESESAIRLLYSVTADRTLDFDTRLSRILEMGCQRFGLDIGMVGRLDSPRESRDGSATGSTIEAIALQLPSNALIPLTKGDAFKLDLTYCSLAIHSKEPITIASARESQWREHPAYKIRGLEAYLGIRLLIGGEVYGCLSFSSPQPKTHPFKSVDQELLKLMAQWICREIERNQAQIALEQQLNRSLLLSQISQEIRQSLDTQKIFQTTATQIGQAFKVNRCLIHSYIDGNPPRIPLVAEYLEPGFKTMINLEMPVIGNTHVEQLVTSDRALVSPDVYKDPLLKGAQEICQQTGIKSMLAVRTSYQGIPNGIIGIHQCDRYRHWTREDIELCQAVAEQVGIALAQAQLLQQETLARQEIASQSQAAKQAQKAAEAANCAKSEFLATMSHEIRTPMNAVIGMTGLLLDTPLDALQRDFVETIRTSGDGLLTIINDILDFSKIESGKMDLEEHPFNLRTCIEECLDLVASKAAEKQLELAYLFGPQTPEGIIGDATRLRQILVNLLSNAVKFTQEGETIVSVNATLVQDARLGNAIEAGARCGGMFQLHFCVKDTGVGIPPDRMNRLFKSFSQVDSSTTRKYGGTGLGLAIAKRLSELMGGTMWVESEMGCGSMFHFTIQAAATSEFVSVSPEDEVPQLTGKHLLIVDDNATNRLILTRQAQSWGMRTTAAASGPEALAGLEDSDSRFDLAILDMQMPVMDGLALARAIRQLPNGSRLPLVMLTSLGWQPVSQEAAGVDFAAFLSKPIKQSQLFDILVGIFLHASNKEDLRGRRVASFPPVSTLPRSSRPLRILLAEDNVVNQKVALRILERMGYRADVAGNGLEAIAALNRQSYDVILMDVQMPEMDGLEATRRICEEWSERRDVSVMGRPWIIAMTANAMQGDREICLRSGMDDYISKPIRVEALAEALAGCHFYSESFPPAPTSDRSSPPESAWGVSDPEISDPSTATDIPSPESLLNPGSTPLDSEAPVKIQLFNSSLSSLSPMSNSSLSDSIPELPIDTKALQNLREMVGEDEPFAFIEVVESYLSDLPNLLETLEVSVQEQDAATLHRAAHTLKSTSATLGAKPLARLSKQLEKLGRTSTEEGILLPPEALVLVRSIYLEYERLKPALQDELQR</sequence>
<dbReference type="Gene3D" id="3.30.450.40">
    <property type="match status" value="2"/>
</dbReference>
<dbReference type="SMART" id="SM00086">
    <property type="entry name" value="PAC"/>
    <property type="match status" value="3"/>
</dbReference>
<evidence type="ECO:0000256" key="21">
    <source>
        <dbReference type="PROSITE-ProRule" id="PRU00110"/>
    </source>
</evidence>
<dbReference type="InterPro" id="IPR003594">
    <property type="entry name" value="HATPase_dom"/>
</dbReference>
<dbReference type="Pfam" id="PF00072">
    <property type="entry name" value="Response_reg"/>
    <property type="match status" value="2"/>
</dbReference>
<dbReference type="PROSITE" id="PS50894">
    <property type="entry name" value="HPT"/>
    <property type="match status" value="1"/>
</dbReference>
<feature type="domain" description="Response regulatory" evidence="26">
    <location>
        <begin position="1378"/>
        <end position="1496"/>
    </location>
</feature>
<keyword evidence="10 24" id="KW-0812">Transmembrane</keyword>
<evidence type="ECO:0000256" key="22">
    <source>
        <dbReference type="PROSITE-ProRule" id="PRU00169"/>
    </source>
</evidence>
<dbReference type="InterPro" id="IPR035965">
    <property type="entry name" value="PAS-like_dom_sf"/>
</dbReference>
<keyword evidence="13" id="KW-0418">Kinase</keyword>
<dbReference type="CDD" id="cd00130">
    <property type="entry name" value="PAS"/>
    <property type="match status" value="3"/>
</dbReference>
<dbReference type="PRINTS" id="PR00344">
    <property type="entry name" value="BCTRLSENSOR"/>
</dbReference>
<keyword evidence="14" id="KW-0256">Endoplasmic reticulum</keyword>
<dbReference type="Pfam" id="PF00989">
    <property type="entry name" value="PAS"/>
    <property type="match status" value="1"/>
</dbReference>
<keyword evidence="12" id="KW-0936">Ethylene signaling pathway</keyword>
<evidence type="ECO:0000256" key="6">
    <source>
        <dbReference type="ARBA" id="ARBA00012438"/>
    </source>
</evidence>
<feature type="domain" description="Response regulatory" evidence="26">
    <location>
        <begin position="1527"/>
        <end position="1650"/>
    </location>
</feature>
<comment type="similarity">
    <text evidence="5">Belongs to the ethylene receptor family.</text>
</comment>
<dbReference type="CDD" id="cd17546">
    <property type="entry name" value="REC_hyHK_CKI1_RcsC-like"/>
    <property type="match status" value="2"/>
</dbReference>
<evidence type="ECO:0000256" key="8">
    <source>
        <dbReference type="ARBA" id="ARBA00022553"/>
    </source>
</evidence>
<dbReference type="Gene3D" id="1.10.287.130">
    <property type="match status" value="1"/>
</dbReference>
<gene>
    <name evidence="30" type="ORF">J0895_07735</name>
</gene>
<evidence type="ECO:0000256" key="24">
    <source>
        <dbReference type="SAM" id="Phobius"/>
    </source>
</evidence>
<feature type="modified residue" description="Phosphohistidine" evidence="21">
    <location>
        <position position="1792"/>
    </location>
</feature>
<dbReference type="SMART" id="SM00073">
    <property type="entry name" value="HPT"/>
    <property type="match status" value="1"/>
</dbReference>
<evidence type="ECO:0000256" key="17">
    <source>
        <dbReference type="ARBA" id="ARBA00023008"/>
    </source>
</evidence>
<dbReference type="EMBL" id="JAFLQW010000216">
    <property type="protein sequence ID" value="MBO0348993.1"/>
    <property type="molecule type" value="Genomic_DNA"/>
</dbReference>
<dbReference type="Gene3D" id="1.20.120.160">
    <property type="entry name" value="HPT domain"/>
    <property type="match status" value="1"/>
</dbReference>
<protein>
    <recommendedName>
        <fullName evidence="6">histidine kinase</fullName>
        <ecNumber evidence="6">2.7.13.3</ecNumber>
    </recommendedName>
</protein>
<dbReference type="SUPFAM" id="SSF47384">
    <property type="entry name" value="Homodimeric domain of signal transducing histidine kinase"/>
    <property type="match status" value="1"/>
</dbReference>
<dbReference type="Gene3D" id="3.30.450.20">
    <property type="entry name" value="PAS domain"/>
    <property type="match status" value="4"/>
</dbReference>
<dbReference type="PANTHER" id="PTHR45339:SF1">
    <property type="entry name" value="HYBRID SIGNAL TRANSDUCTION HISTIDINE KINASE J"/>
    <property type="match status" value="1"/>
</dbReference>
<evidence type="ECO:0000256" key="19">
    <source>
        <dbReference type="ARBA" id="ARBA00023136"/>
    </source>
</evidence>
<keyword evidence="31" id="KW-1185">Reference proteome</keyword>
<keyword evidence="15" id="KW-0067">ATP-binding</keyword>
<comment type="subcellular location">
    <subcellularLocation>
        <location evidence="4">Cell membrane</location>
        <topology evidence="4">Multi-pass membrane protein</topology>
    </subcellularLocation>
    <subcellularLocation>
        <location evidence="3">Endoplasmic reticulum membrane</location>
        <topology evidence="3">Multi-pass membrane protein</topology>
    </subcellularLocation>
</comment>
<dbReference type="InterPro" id="IPR005467">
    <property type="entry name" value="His_kinase_dom"/>
</dbReference>
<keyword evidence="19 24" id="KW-0472">Membrane</keyword>
<dbReference type="SUPFAM" id="SSF55874">
    <property type="entry name" value="ATPase domain of HSP90 chaperone/DNA topoisomerase II/histidine kinase"/>
    <property type="match status" value="1"/>
</dbReference>
<comment type="catalytic activity">
    <reaction evidence="1">
        <text>ATP + protein L-histidine = ADP + protein N-phospho-L-histidine.</text>
        <dbReference type="EC" id="2.7.13.3"/>
    </reaction>
</comment>
<dbReference type="InterPro" id="IPR000700">
    <property type="entry name" value="PAS-assoc_C"/>
</dbReference>
<dbReference type="CDD" id="cd16922">
    <property type="entry name" value="HATPase_EvgS-ArcB-TorS-like"/>
    <property type="match status" value="1"/>
</dbReference>
<evidence type="ECO:0000256" key="3">
    <source>
        <dbReference type="ARBA" id="ARBA00004477"/>
    </source>
</evidence>
<keyword evidence="8 22" id="KW-0597">Phosphoprotein</keyword>
<feature type="domain" description="PAC" evidence="28">
    <location>
        <begin position="680"/>
        <end position="732"/>
    </location>
</feature>
<evidence type="ECO:0000256" key="23">
    <source>
        <dbReference type="SAM" id="MobiDB-lite"/>
    </source>
</evidence>
<feature type="domain" description="PAS" evidence="27">
    <location>
        <begin position="376"/>
        <end position="425"/>
    </location>
</feature>
<dbReference type="Pfam" id="PF25487">
    <property type="entry name" value="ETR1_N"/>
    <property type="match status" value="1"/>
</dbReference>
<dbReference type="SUPFAM" id="SSF55781">
    <property type="entry name" value="GAF domain-like"/>
    <property type="match status" value="2"/>
</dbReference>
<evidence type="ECO:0000259" key="28">
    <source>
        <dbReference type="PROSITE" id="PS50113"/>
    </source>
</evidence>
<dbReference type="EC" id="2.7.13.3" evidence="6"/>
<evidence type="ECO:0000256" key="14">
    <source>
        <dbReference type="ARBA" id="ARBA00022824"/>
    </source>
</evidence>
<dbReference type="Pfam" id="PF01590">
    <property type="entry name" value="GAF"/>
    <property type="match status" value="2"/>
</dbReference>
<dbReference type="Pfam" id="PF00512">
    <property type="entry name" value="HisKA"/>
    <property type="match status" value="1"/>
</dbReference>
<feature type="transmembrane region" description="Helical" evidence="24">
    <location>
        <begin position="39"/>
        <end position="63"/>
    </location>
</feature>
<feature type="domain" description="PAC" evidence="28">
    <location>
        <begin position="429"/>
        <end position="477"/>
    </location>
</feature>
<proteinExistence type="inferred from homology"/>
<evidence type="ECO:0000256" key="7">
    <source>
        <dbReference type="ARBA" id="ARBA00022475"/>
    </source>
</evidence>
<evidence type="ECO:0000256" key="20">
    <source>
        <dbReference type="ARBA" id="ARBA00023157"/>
    </source>
</evidence>
<keyword evidence="16 24" id="KW-1133">Transmembrane helix</keyword>
<dbReference type="CDD" id="cd00082">
    <property type="entry name" value="HisKA"/>
    <property type="match status" value="1"/>
</dbReference>
<keyword evidence="11" id="KW-0547">Nucleotide-binding</keyword>
<dbReference type="InterPro" id="IPR036641">
    <property type="entry name" value="HPT_dom_sf"/>
</dbReference>
<dbReference type="CDD" id="cd00088">
    <property type="entry name" value="HPT"/>
    <property type="match status" value="1"/>
</dbReference>
<dbReference type="PANTHER" id="PTHR45339">
    <property type="entry name" value="HYBRID SIGNAL TRANSDUCTION HISTIDINE KINASE J"/>
    <property type="match status" value="1"/>
</dbReference>
<comment type="cofactor">
    <cofactor evidence="2">
        <name>Cu cation</name>
        <dbReference type="ChEBI" id="CHEBI:23378"/>
    </cofactor>
</comment>
<dbReference type="InterPro" id="IPR000014">
    <property type="entry name" value="PAS"/>
</dbReference>
<keyword evidence="9" id="KW-0808">Transferase</keyword>
<dbReference type="Proteomes" id="UP000664844">
    <property type="component" value="Unassembled WGS sequence"/>
</dbReference>
<evidence type="ECO:0000256" key="5">
    <source>
        <dbReference type="ARBA" id="ARBA00009842"/>
    </source>
</evidence>
<reference evidence="30 31" key="1">
    <citation type="submission" date="2021-03" db="EMBL/GenBank/DDBJ databases">
        <title>Metabolic Capacity of the Antarctic Cyanobacterium Phormidium pseudopriestleyi that Sustains Oxygenic Photosynthesis in the Presence of Hydrogen Sulfide.</title>
        <authorList>
            <person name="Lumian J.E."/>
            <person name="Jungblut A.D."/>
            <person name="Dillon M.L."/>
            <person name="Hawes I."/>
            <person name="Doran P.T."/>
            <person name="Mackey T.J."/>
            <person name="Dick G.J."/>
            <person name="Grettenberger C.L."/>
            <person name="Sumner D.Y."/>
        </authorList>
    </citation>
    <scope>NUCLEOTIDE SEQUENCE [LARGE SCALE GENOMIC DNA]</scope>
    <source>
        <strain evidence="30 31">FRX01</strain>
    </source>
</reference>
<feature type="domain" description="Histidine kinase" evidence="25">
    <location>
        <begin position="1123"/>
        <end position="1358"/>
    </location>
</feature>
<feature type="domain" description="PAC" evidence="28">
    <location>
        <begin position="553"/>
        <end position="605"/>
    </location>
</feature>
<dbReference type="InterPro" id="IPR013655">
    <property type="entry name" value="PAS_fold_3"/>
</dbReference>
<name>A0ABS3FPF1_9CYAN</name>
<organism evidence="30 31">
    <name type="scientific">Phormidium pseudopriestleyi FRX01</name>
    <dbReference type="NCBI Taxonomy" id="1759528"/>
    <lineage>
        <taxon>Bacteria</taxon>
        <taxon>Bacillati</taxon>
        <taxon>Cyanobacteriota</taxon>
        <taxon>Cyanophyceae</taxon>
        <taxon>Oscillatoriophycideae</taxon>
        <taxon>Oscillatoriales</taxon>
        <taxon>Oscillatoriaceae</taxon>
        <taxon>Phormidium</taxon>
    </lineage>
</organism>
<evidence type="ECO:0000256" key="9">
    <source>
        <dbReference type="ARBA" id="ARBA00022679"/>
    </source>
</evidence>
<feature type="modified residue" description="4-aspartylphosphate" evidence="22">
    <location>
        <position position="1576"/>
    </location>
</feature>
<keyword evidence="7" id="KW-1003">Cell membrane</keyword>
<dbReference type="SMART" id="SM00387">
    <property type="entry name" value="HATPase_c"/>
    <property type="match status" value="1"/>
</dbReference>
<evidence type="ECO:0000256" key="18">
    <source>
        <dbReference type="ARBA" id="ARBA00023012"/>
    </source>
</evidence>
<dbReference type="Pfam" id="PF01627">
    <property type="entry name" value="Hpt"/>
    <property type="match status" value="1"/>
</dbReference>
<dbReference type="InterPro" id="IPR011006">
    <property type="entry name" value="CheY-like_superfamily"/>
</dbReference>
<dbReference type="InterPro" id="IPR001789">
    <property type="entry name" value="Sig_transdc_resp-reg_receiver"/>
</dbReference>
<evidence type="ECO:0000256" key="1">
    <source>
        <dbReference type="ARBA" id="ARBA00000085"/>
    </source>
</evidence>
<evidence type="ECO:0000256" key="11">
    <source>
        <dbReference type="ARBA" id="ARBA00022741"/>
    </source>
</evidence>
<dbReference type="SMART" id="SM00448">
    <property type="entry name" value="REC"/>
    <property type="match status" value="2"/>
</dbReference>
<feature type="region of interest" description="Disordered" evidence="23">
    <location>
        <begin position="133"/>
        <end position="155"/>
    </location>
</feature>
<dbReference type="SMART" id="SM00388">
    <property type="entry name" value="HisKA"/>
    <property type="match status" value="1"/>
</dbReference>
<feature type="region of interest" description="Disordered" evidence="23">
    <location>
        <begin position="1657"/>
        <end position="1701"/>
    </location>
</feature>
<feature type="domain" description="HPt" evidence="29">
    <location>
        <begin position="1753"/>
        <end position="1852"/>
    </location>
</feature>
<dbReference type="InterPro" id="IPR036097">
    <property type="entry name" value="HisK_dim/P_sf"/>
</dbReference>
<dbReference type="SMART" id="SM00065">
    <property type="entry name" value="GAF"/>
    <property type="match status" value="2"/>
</dbReference>
<evidence type="ECO:0000259" key="29">
    <source>
        <dbReference type="PROSITE" id="PS50894"/>
    </source>
</evidence>
<evidence type="ECO:0000259" key="26">
    <source>
        <dbReference type="PROSITE" id="PS50110"/>
    </source>
</evidence>
<feature type="region of interest" description="Disordered" evidence="23">
    <location>
        <begin position="169"/>
        <end position="188"/>
    </location>
</feature>
<dbReference type="Pfam" id="PF02518">
    <property type="entry name" value="HATPase_c"/>
    <property type="match status" value="1"/>
</dbReference>
<dbReference type="InterPro" id="IPR003018">
    <property type="entry name" value="GAF"/>
</dbReference>
<dbReference type="InterPro" id="IPR013767">
    <property type="entry name" value="PAS_fold"/>
</dbReference>
<dbReference type="InterPro" id="IPR003661">
    <property type="entry name" value="HisK_dim/P_dom"/>
</dbReference>
<keyword evidence="17" id="KW-0186">Copper</keyword>
<dbReference type="Pfam" id="PF08447">
    <property type="entry name" value="PAS_3"/>
    <property type="match status" value="1"/>
</dbReference>
<comment type="caution">
    <text evidence="30">The sequence shown here is derived from an EMBL/GenBank/DDBJ whole genome shotgun (WGS) entry which is preliminary data.</text>
</comment>
<dbReference type="InterPro" id="IPR004358">
    <property type="entry name" value="Sig_transdc_His_kin-like_C"/>
</dbReference>
<dbReference type="PROSITE" id="PS50112">
    <property type="entry name" value="PAS"/>
    <property type="match status" value="4"/>
</dbReference>
<feature type="domain" description="PAS" evidence="27">
    <location>
        <begin position="606"/>
        <end position="676"/>
    </location>
</feature>
<evidence type="ECO:0000313" key="31">
    <source>
        <dbReference type="Proteomes" id="UP000664844"/>
    </source>
</evidence>
<feature type="transmembrane region" description="Helical" evidence="24">
    <location>
        <begin position="75"/>
        <end position="98"/>
    </location>
</feature>
<dbReference type="InterPro" id="IPR029016">
    <property type="entry name" value="GAF-like_dom_sf"/>
</dbReference>
<evidence type="ECO:0000256" key="16">
    <source>
        <dbReference type="ARBA" id="ARBA00022989"/>
    </source>
</evidence>
<dbReference type="SMART" id="SM00091">
    <property type="entry name" value="PAS"/>
    <property type="match status" value="4"/>
</dbReference>
<keyword evidence="20" id="KW-1015">Disulfide bond</keyword>
<dbReference type="Gene3D" id="3.30.565.10">
    <property type="entry name" value="Histidine kinase-like ATPase, C-terminal domain"/>
    <property type="match status" value="1"/>
</dbReference>
<dbReference type="Pfam" id="PF13426">
    <property type="entry name" value="PAS_9"/>
    <property type="match status" value="2"/>
</dbReference>
<dbReference type="PROSITE" id="PS50109">
    <property type="entry name" value="HIS_KIN"/>
    <property type="match status" value="1"/>
</dbReference>